<keyword evidence="2" id="KW-1185">Reference proteome</keyword>
<protein>
    <recommendedName>
        <fullName evidence="3">DUF481 domain-containing protein</fullName>
    </recommendedName>
</protein>
<accession>A0A5D3YEY1</accession>
<reference evidence="1 2" key="1">
    <citation type="submission" date="2019-07" db="EMBL/GenBank/DDBJ databases">
        <title>Genomic Encyclopedia of Archaeal and Bacterial Type Strains, Phase II (KMG-II): from individual species to whole genera.</title>
        <authorList>
            <person name="Goeker M."/>
        </authorList>
    </citation>
    <scope>NUCLEOTIDE SEQUENCE [LARGE SCALE GENOMIC DNA]</scope>
    <source>
        <strain evidence="1 2">DSM 21935</strain>
    </source>
</reference>
<evidence type="ECO:0000313" key="2">
    <source>
        <dbReference type="Proteomes" id="UP000324595"/>
    </source>
</evidence>
<dbReference type="EMBL" id="VNHY01000004">
    <property type="protein sequence ID" value="TYP91966.1"/>
    <property type="molecule type" value="Genomic_DNA"/>
</dbReference>
<organism evidence="1 2">
    <name type="scientific">Fodinibius salinus</name>
    <dbReference type="NCBI Taxonomy" id="860790"/>
    <lineage>
        <taxon>Bacteria</taxon>
        <taxon>Pseudomonadati</taxon>
        <taxon>Balneolota</taxon>
        <taxon>Balneolia</taxon>
        <taxon>Balneolales</taxon>
        <taxon>Balneolaceae</taxon>
        <taxon>Fodinibius</taxon>
    </lineage>
</organism>
<name>A0A5D3YEY1_9BACT</name>
<sequence length="421" mass="48896">MVYTKTNVTLLFIIILVPFISHGQKKDVSDGTIKIFLDCNRCDRSYIRDNINFVNYMRDKEDAQLHLLLTKQRTGSGGTQYTLRYIGRKNFNSQDQKLTYTSPKSDTKDEERKGLVKKIKVGLIPYLSTSPVLGNINITYKADNESTDQRSAQSDKWNYWVFELDGRSFFNGEESRKNLFISMGASADHVTKNWKVNMEYDYDYNRKKFTSTDSLGNEETNIFVTRGQSFESSVVRSLTEHWSLGLLAESFSSSRNNIDFNISGSPAIEYNVFPYEEYAERRISFMYVMSASYFDYQTETIFNKKTDFLIRPELRSRLEFTQPWGEIEGRVKASTYLRDLSKNRLDLNLEFDFRIFRGLSLNLSGRYSLINDQLSIPKESISDAEQLLNLRQQSTSYSYRGSVGIEYSFGSIYNNIVNPRF</sequence>
<dbReference type="AlphaFoldDB" id="A0A5D3YEY1"/>
<proteinExistence type="predicted"/>
<gene>
    <name evidence="1" type="ORF">LX73_2209</name>
</gene>
<evidence type="ECO:0008006" key="3">
    <source>
        <dbReference type="Google" id="ProtNLM"/>
    </source>
</evidence>
<evidence type="ECO:0000313" key="1">
    <source>
        <dbReference type="EMBL" id="TYP91966.1"/>
    </source>
</evidence>
<dbReference type="Proteomes" id="UP000324595">
    <property type="component" value="Unassembled WGS sequence"/>
</dbReference>
<comment type="caution">
    <text evidence="1">The sequence shown here is derived from an EMBL/GenBank/DDBJ whole genome shotgun (WGS) entry which is preliminary data.</text>
</comment>